<evidence type="ECO:0000313" key="2">
    <source>
        <dbReference type="Proteomes" id="UP001642260"/>
    </source>
</evidence>
<protein>
    <submittedName>
        <fullName evidence="1">Uncharacterized protein</fullName>
    </submittedName>
</protein>
<comment type="caution">
    <text evidence="1">The sequence shown here is derived from an EMBL/GenBank/DDBJ whole genome shotgun (WGS) entry which is preliminary data.</text>
</comment>
<sequence length="143" mass="16021">MLIRKSFMVEMAPKLTGPALFLTNTSLLAKRLLNGELEPKKILNMSPTELKVGLTNEETAKNELDDAKRMLMSNVRCSRCSQIKIGLRDIFQTGHGDRYQLECVACVNSSYASRDEISILDIDTKLPSRSTRSEDVENNLTSP</sequence>
<accession>A0ABC8LIS3</accession>
<dbReference type="Proteomes" id="UP001642260">
    <property type="component" value="Unassembled WGS sequence"/>
</dbReference>
<organism evidence="1 2">
    <name type="scientific">Eruca vesicaria subsp. sativa</name>
    <name type="common">Garden rocket</name>
    <name type="synonym">Eruca sativa</name>
    <dbReference type="NCBI Taxonomy" id="29727"/>
    <lineage>
        <taxon>Eukaryota</taxon>
        <taxon>Viridiplantae</taxon>
        <taxon>Streptophyta</taxon>
        <taxon>Embryophyta</taxon>
        <taxon>Tracheophyta</taxon>
        <taxon>Spermatophyta</taxon>
        <taxon>Magnoliopsida</taxon>
        <taxon>eudicotyledons</taxon>
        <taxon>Gunneridae</taxon>
        <taxon>Pentapetalae</taxon>
        <taxon>rosids</taxon>
        <taxon>malvids</taxon>
        <taxon>Brassicales</taxon>
        <taxon>Brassicaceae</taxon>
        <taxon>Brassiceae</taxon>
        <taxon>Eruca</taxon>
    </lineage>
</organism>
<dbReference type="PANTHER" id="PTHR46871:SF5">
    <property type="entry name" value="BAH DOMAIN-CONTAINING PROTEIN"/>
    <property type="match status" value="1"/>
</dbReference>
<name>A0ABC8LIS3_ERUVS</name>
<evidence type="ECO:0000313" key="1">
    <source>
        <dbReference type="EMBL" id="CAH8383339.1"/>
    </source>
</evidence>
<gene>
    <name evidence="1" type="ORF">ERUC_LOCUS35822</name>
</gene>
<dbReference type="EMBL" id="CAKOAT010584042">
    <property type="protein sequence ID" value="CAH8383339.1"/>
    <property type="molecule type" value="Genomic_DNA"/>
</dbReference>
<keyword evidence="2" id="KW-1185">Reference proteome</keyword>
<reference evidence="1 2" key="1">
    <citation type="submission" date="2022-03" db="EMBL/GenBank/DDBJ databases">
        <authorList>
            <person name="Macdonald S."/>
            <person name="Ahmed S."/>
            <person name="Newling K."/>
        </authorList>
    </citation>
    <scope>NUCLEOTIDE SEQUENCE [LARGE SCALE GENOMIC DNA]</scope>
</reference>
<proteinExistence type="predicted"/>
<dbReference type="PANTHER" id="PTHR46871">
    <property type="entry name" value="BROMO-ADJACENT HOMOLOGY (BAH) DOMAIN-CONTAINING PROTEIN"/>
    <property type="match status" value="1"/>
</dbReference>
<dbReference type="AlphaFoldDB" id="A0ABC8LIS3"/>